<dbReference type="PANTHER" id="PTHR48111">
    <property type="entry name" value="REGULATOR OF RPOS"/>
    <property type="match status" value="1"/>
</dbReference>
<dbReference type="PROSITE" id="PS51755">
    <property type="entry name" value="OMPR_PHOB"/>
    <property type="match status" value="1"/>
</dbReference>
<evidence type="ECO:0000256" key="7">
    <source>
        <dbReference type="PROSITE-ProRule" id="PRU01091"/>
    </source>
</evidence>
<keyword evidence="1 6" id="KW-0597">Phosphoprotein</keyword>
<gene>
    <name evidence="10" type="ORF">CYD53_12192</name>
</gene>
<feature type="domain" description="Response regulatory" evidence="8">
    <location>
        <begin position="2"/>
        <end position="116"/>
    </location>
</feature>
<dbReference type="InterPro" id="IPR036388">
    <property type="entry name" value="WH-like_DNA-bd_sf"/>
</dbReference>
<dbReference type="InterPro" id="IPR016032">
    <property type="entry name" value="Sig_transdc_resp-reg_C-effctor"/>
</dbReference>
<feature type="domain" description="OmpR/PhoB-type" evidence="9">
    <location>
        <begin position="124"/>
        <end position="220"/>
    </location>
</feature>
<dbReference type="InterPro" id="IPR011006">
    <property type="entry name" value="CheY-like_superfamily"/>
</dbReference>
<dbReference type="GO" id="GO:0032993">
    <property type="term" value="C:protein-DNA complex"/>
    <property type="evidence" value="ECO:0007669"/>
    <property type="project" value="TreeGrafter"/>
</dbReference>
<evidence type="ECO:0000256" key="4">
    <source>
        <dbReference type="ARBA" id="ARBA00023125"/>
    </source>
</evidence>
<dbReference type="EMBL" id="PQFZ01000021">
    <property type="protein sequence ID" value="POR47007.1"/>
    <property type="molecule type" value="Genomic_DNA"/>
</dbReference>
<dbReference type="GO" id="GO:0006355">
    <property type="term" value="P:regulation of DNA-templated transcription"/>
    <property type="evidence" value="ECO:0007669"/>
    <property type="project" value="InterPro"/>
</dbReference>
<dbReference type="Gene3D" id="6.10.250.690">
    <property type="match status" value="1"/>
</dbReference>
<keyword evidence="5" id="KW-0804">Transcription</keyword>
<dbReference type="Gene3D" id="3.40.50.2300">
    <property type="match status" value="1"/>
</dbReference>
<dbReference type="Gene3D" id="1.10.10.10">
    <property type="entry name" value="Winged helix-like DNA-binding domain superfamily/Winged helix DNA-binding domain"/>
    <property type="match status" value="1"/>
</dbReference>
<evidence type="ECO:0000313" key="11">
    <source>
        <dbReference type="Proteomes" id="UP000236919"/>
    </source>
</evidence>
<feature type="modified residue" description="4-aspartylphosphate" evidence="6">
    <location>
        <position position="51"/>
    </location>
</feature>
<dbReference type="SUPFAM" id="SSF52172">
    <property type="entry name" value="CheY-like"/>
    <property type="match status" value="1"/>
</dbReference>
<feature type="DNA-binding region" description="OmpR/PhoB-type" evidence="7">
    <location>
        <begin position="124"/>
        <end position="220"/>
    </location>
</feature>
<protein>
    <submittedName>
        <fullName evidence="10">Two-component system response regulator TctD</fullName>
    </submittedName>
</protein>
<accession>A0A2S4LX25</accession>
<proteinExistence type="predicted"/>
<dbReference type="GO" id="GO:0000156">
    <property type="term" value="F:phosphorelay response regulator activity"/>
    <property type="evidence" value="ECO:0007669"/>
    <property type="project" value="TreeGrafter"/>
</dbReference>
<dbReference type="Pfam" id="PF00072">
    <property type="entry name" value="Response_reg"/>
    <property type="match status" value="1"/>
</dbReference>
<dbReference type="AlphaFoldDB" id="A0A2S4LX25"/>
<dbReference type="FunFam" id="3.40.50.2300:FF:000002">
    <property type="entry name" value="DNA-binding response regulator PhoP"/>
    <property type="match status" value="1"/>
</dbReference>
<keyword evidence="2" id="KW-0902">Two-component regulatory system</keyword>
<keyword evidence="3" id="KW-0805">Transcription regulation</keyword>
<dbReference type="GO" id="GO:0000976">
    <property type="term" value="F:transcription cis-regulatory region binding"/>
    <property type="evidence" value="ECO:0007669"/>
    <property type="project" value="TreeGrafter"/>
</dbReference>
<evidence type="ECO:0000256" key="6">
    <source>
        <dbReference type="PROSITE-ProRule" id="PRU00169"/>
    </source>
</evidence>
<evidence type="ECO:0000256" key="3">
    <source>
        <dbReference type="ARBA" id="ARBA00023015"/>
    </source>
</evidence>
<organism evidence="10 11">
    <name type="scientific">Bosea psychrotolerans</name>
    <dbReference type="NCBI Taxonomy" id="1871628"/>
    <lineage>
        <taxon>Bacteria</taxon>
        <taxon>Pseudomonadati</taxon>
        <taxon>Pseudomonadota</taxon>
        <taxon>Alphaproteobacteria</taxon>
        <taxon>Hyphomicrobiales</taxon>
        <taxon>Boseaceae</taxon>
        <taxon>Bosea</taxon>
    </lineage>
</organism>
<evidence type="ECO:0000256" key="5">
    <source>
        <dbReference type="ARBA" id="ARBA00023163"/>
    </source>
</evidence>
<dbReference type="RefSeq" id="WP_103720851.1">
    <property type="nucleotide sequence ID" value="NZ_PQFZ01000021.1"/>
</dbReference>
<reference evidence="10 11" key="1">
    <citation type="submission" date="2018-01" db="EMBL/GenBank/DDBJ databases">
        <title>Genomic Encyclopedia of Type Strains, Phase III (KMG-III): the genomes of soil and plant-associated and newly described type strains.</title>
        <authorList>
            <person name="Whitman W."/>
        </authorList>
    </citation>
    <scope>NUCLEOTIDE SEQUENCE [LARGE SCALE GENOMIC DNA]</scope>
    <source>
        <strain evidence="10 11">1131</strain>
    </source>
</reference>
<dbReference type="InterPro" id="IPR001867">
    <property type="entry name" value="OmpR/PhoB-type_DNA-bd"/>
</dbReference>
<dbReference type="PROSITE" id="PS50110">
    <property type="entry name" value="RESPONSE_REGULATORY"/>
    <property type="match status" value="1"/>
</dbReference>
<sequence length="221" mass="24596">MRILVVEDMVDIGEAIVARFERMGHAVDWEQDGAVAGDLAEVQAYDLIVLDVMLPGRDGFAILKDLRMKRKATPVLILTARSAVDDRVSALDLGADDYLIKPFDYRELEARARALLRRGGGEATNIIQCGQVTVDRSARIASVDGRSLDLTRRELTVLEILAGRPQRIFSKEELIDQLFGFEQEPSPNAVEQYVTRLRRKLAGSGVEIRTMRGLGYQIVVA</sequence>
<dbReference type="InterPro" id="IPR039420">
    <property type="entry name" value="WalR-like"/>
</dbReference>
<evidence type="ECO:0000256" key="2">
    <source>
        <dbReference type="ARBA" id="ARBA00023012"/>
    </source>
</evidence>
<evidence type="ECO:0000313" key="10">
    <source>
        <dbReference type="EMBL" id="POR47007.1"/>
    </source>
</evidence>
<dbReference type="CDD" id="cd00383">
    <property type="entry name" value="trans_reg_C"/>
    <property type="match status" value="1"/>
</dbReference>
<keyword evidence="11" id="KW-1185">Reference proteome</keyword>
<dbReference type="Proteomes" id="UP000236919">
    <property type="component" value="Unassembled WGS sequence"/>
</dbReference>
<evidence type="ECO:0000259" key="9">
    <source>
        <dbReference type="PROSITE" id="PS51755"/>
    </source>
</evidence>
<dbReference type="SUPFAM" id="SSF46894">
    <property type="entry name" value="C-terminal effector domain of the bipartite response regulators"/>
    <property type="match status" value="1"/>
</dbReference>
<keyword evidence="4 7" id="KW-0238">DNA-binding</keyword>
<evidence type="ECO:0000256" key="1">
    <source>
        <dbReference type="ARBA" id="ARBA00022553"/>
    </source>
</evidence>
<dbReference type="PANTHER" id="PTHR48111:SF67">
    <property type="entry name" value="TRANSCRIPTIONAL REGULATORY PROTEIN TCTD"/>
    <property type="match status" value="1"/>
</dbReference>
<dbReference type="SMART" id="SM00448">
    <property type="entry name" value="REC"/>
    <property type="match status" value="1"/>
</dbReference>
<dbReference type="Pfam" id="PF00486">
    <property type="entry name" value="Trans_reg_C"/>
    <property type="match status" value="1"/>
</dbReference>
<name>A0A2S4LX25_9HYPH</name>
<dbReference type="OrthoDB" id="9802426at2"/>
<dbReference type="InterPro" id="IPR001789">
    <property type="entry name" value="Sig_transdc_resp-reg_receiver"/>
</dbReference>
<comment type="caution">
    <text evidence="10">The sequence shown here is derived from an EMBL/GenBank/DDBJ whole genome shotgun (WGS) entry which is preliminary data.</text>
</comment>
<evidence type="ECO:0000259" key="8">
    <source>
        <dbReference type="PROSITE" id="PS50110"/>
    </source>
</evidence>
<dbReference type="GO" id="GO:0005829">
    <property type="term" value="C:cytosol"/>
    <property type="evidence" value="ECO:0007669"/>
    <property type="project" value="TreeGrafter"/>
</dbReference>
<dbReference type="SMART" id="SM00862">
    <property type="entry name" value="Trans_reg_C"/>
    <property type="match status" value="1"/>
</dbReference>